<sequence length="433" mass="48897">MLRSMFDLAMWYCTLLTALWLSRGAISVKPSEVPAWLKEYNFDPPLQCISNAAGPLDPRDAEAKCPLPIDDEMAFERKSWFPWTFPPVCIKAEKELDPKLCVYTYQKLRGNTGISILTTPETAAAGVGIVEDPDPRWVDWERGHPLVVADPPPYEFRELEGRGVGVVANRTIHAGEVVMLRYPVIVRYMDPRPWKQNESMKLLHRAAVQLPPDDGLKMMQLAHSKGGYIIDDIINTNAFGVLINDVDHSGLYVDVSRLNHACKPNMFSRFSSTTLGMEVIAYRDIEPGEELTFSYLPLNLLSEQRQSLIREWGFNCTCSLCSSKDESAASDHRRGRIQDLLAELDLPEVRNHDAVEERVGEILDLCAKEGMAAQVGDFYTIVADVYTSMGDMRLARKYGELALKELKHFAGYDHQRTRSAIMFLKDLDGKVHT</sequence>
<organism evidence="1 2">
    <name type="scientific">Hypoxylon rubiginosum</name>
    <dbReference type="NCBI Taxonomy" id="110542"/>
    <lineage>
        <taxon>Eukaryota</taxon>
        <taxon>Fungi</taxon>
        <taxon>Dikarya</taxon>
        <taxon>Ascomycota</taxon>
        <taxon>Pezizomycotina</taxon>
        <taxon>Sordariomycetes</taxon>
        <taxon>Xylariomycetidae</taxon>
        <taxon>Xylariales</taxon>
        <taxon>Hypoxylaceae</taxon>
        <taxon>Hypoxylon</taxon>
    </lineage>
</organism>
<dbReference type="Proteomes" id="UP001497680">
    <property type="component" value="Unassembled WGS sequence"/>
</dbReference>
<protein>
    <submittedName>
        <fullName evidence="1">SET domain-containing protein</fullName>
    </submittedName>
</protein>
<feature type="non-terminal residue" evidence="1">
    <location>
        <position position="1"/>
    </location>
</feature>
<name>A0ACC0CJW2_9PEZI</name>
<evidence type="ECO:0000313" key="1">
    <source>
        <dbReference type="EMBL" id="KAI6080684.1"/>
    </source>
</evidence>
<gene>
    <name evidence="1" type="ORF">F4821DRAFT_275709</name>
</gene>
<dbReference type="EMBL" id="MU394428">
    <property type="protein sequence ID" value="KAI6080684.1"/>
    <property type="molecule type" value="Genomic_DNA"/>
</dbReference>
<reference evidence="1 2" key="1">
    <citation type="journal article" date="2022" name="New Phytol.">
        <title>Ecological generalism drives hyperdiversity of secondary metabolite gene clusters in xylarialean endophytes.</title>
        <authorList>
            <person name="Franco M.E.E."/>
            <person name="Wisecaver J.H."/>
            <person name="Arnold A.E."/>
            <person name="Ju Y.M."/>
            <person name="Slot J.C."/>
            <person name="Ahrendt S."/>
            <person name="Moore L.P."/>
            <person name="Eastman K.E."/>
            <person name="Scott K."/>
            <person name="Konkel Z."/>
            <person name="Mondo S.J."/>
            <person name="Kuo A."/>
            <person name="Hayes R.D."/>
            <person name="Haridas S."/>
            <person name="Andreopoulos B."/>
            <person name="Riley R."/>
            <person name="LaButti K."/>
            <person name="Pangilinan J."/>
            <person name="Lipzen A."/>
            <person name="Amirebrahimi M."/>
            <person name="Yan J."/>
            <person name="Adam C."/>
            <person name="Keymanesh K."/>
            <person name="Ng V."/>
            <person name="Louie K."/>
            <person name="Northen T."/>
            <person name="Drula E."/>
            <person name="Henrissat B."/>
            <person name="Hsieh H.M."/>
            <person name="Youens-Clark K."/>
            <person name="Lutzoni F."/>
            <person name="Miadlikowska J."/>
            <person name="Eastwood D.C."/>
            <person name="Hamelin R.C."/>
            <person name="Grigoriev I.V."/>
            <person name="U'Ren J.M."/>
        </authorList>
    </citation>
    <scope>NUCLEOTIDE SEQUENCE [LARGE SCALE GENOMIC DNA]</scope>
    <source>
        <strain evidence="1 2">ER1909</strain>
    </source>
</reference>
<evidence type="ECO:0000313" key="2">
    <source>
        <dbReference type="Proteomes" id="UP001497680"/>
    </source>
</evidence>
<accession>A0ACC0CJW2</accession>
<proteinExistence type="predicted"/>
<keyword evidence="2" id="KW-1185">Reference proteome</keyword>
<comment type="caution">
    <text evidence="1">The sequence shown here is derived from an EMBL/GenBank/DDBJ whole genome shotgun (WGS) entry which is preliminary data.</text>
</comment>